<reference evidence="7 8" key="1">
    <citation type="submission" date="2016-12" db="EMBL/GenBank/DDBJ databases">
        <title>Draft genome sequences of strains Salinicola socius SMB35, Salinicola sp. MH3R3-1 and Chromohalobacter sp. SMB17 from the Verkhnekamsk potash mining region of Russia.</title>
        <authorList>
            <person name="Mavrodi D.V."/>
            <person name="Olsson B.E."/>
            <person name="Korsakova E.S."/>
            <person name="Pyankova A."/>
            <person name="Mavrodi O.V."/>
            <person name="Plotnikova E.G."/>
        </authorList>
    </citation>
    <scope>NUCLEOTIDE SEQUENCE [LARGE SCALE GENOMIC DNA]</scope>
    <source>
        <strain evidence="7 8">SMB35</strain>
    </source>
</reference>
<keyword evidence="8" id="KW-1185">Reference proteome</keyword>
<gene>
    <name evidence="7" type="ORF">BTW07_01850</name>
</gene>
<keyword evidence="2" id="KW-0813">Transport</keyword>
<protein>
    <submittedName>
        <fullName evidence="7">Amino acid ABC transporter substrate-binding protein</fullName>
    </submittedName>
</protein>
<dbReference type="PANTHER" id="PTHR30085:SF7">
    <property type="entry name" value="AMINO-ACID ABC TRANSPORTER-BINDING PROTEIN YHDW-RELATED"/>
    <property type="match status" value="1"/>
</dbReference>
<evidence type="ECO:0000313" key="7">
    <source>
        <dbReference type="EMBL" id="OLO05715.1"/>
    </source>
</evidence>
<dbReference type="PANTHER" id="PTHR30085">
    <property type="entry name" value="AMINO ACID ABC TRANSPORTER PERMEASE"/>
    <property type="match status" value="1"/>
</dbReference>
<organism evidence="7 8">
    <name type="scientific">Salinicola socius</name>
    <dbReference type="NCBI Taxonomy" id="404433"/>
    <lineage>
        <taxon>Bacteria</taxon>
        <taxon>Pseudomonadati</taxon>
        <taxon>Pseudomonadota</taxon>
        <taxon>Gammaproteobacteria</taxon>
        <taxon>Oceanospirillales</taxon>
        <taxon>Halomonadaceae</taxon>
        <taxon>Salinicola</taxon>
    </lineage>
</organism>
<dbReference type="AlphaFoldDB" id="A0A1Q8SW93"/>
<dbReference type="InterPro" id="IPR051455">
    <property type="entry name" value="Bact_solute-bind_prot3"/>
</dbReference>
<evidence type="ECO:0000313" key="8">
    <source>
        <dbReference type="Proteomes" id="UP000186878"/>
    </source>
</evidence>
<feature type="chain" id="PRO_5012886844" evidence="5">
    <location>
        <begin position="27"/>
        <end position="342"/>
    </location>
</feature>
<dbReference type="RefSeq" id="WP_075568460.1">
    <property type="nucleotide sequence ID" value="NZ_MSDO01000002.1"/>
</dbReference>
<dbReference type="InterPro" id="IPR018313">
    <property type="entry name" value="SBP_3_CS"/>
</dbReference>
<dbReference type="Proteomes" id="UP000186878">
    <property type="component" value="Unassembled WGS sequence"/>
</dbReference>
<dbReference type="Gene3D" id="3.40.190.10">
    <property type="entry name" value="Periplasmic binding protein-like II"/>
    <property type="match status" value="2"/>
</dbReference>
<evidence type="ECO:0000256" key="3">
    <source>
        <dbReference type="ARBA" id="ARBA00022729"/>
    </source>
</evidence>
<sequence>MRYKNKSLIVMPAAMLAAVAVTHVQAATLDDVKSSGEFTCGVSTGLTGFSSPDENGKWTGIDVEVCRAVAAAVLGDPEKVVFSPLTAKERFTALQSGEVDLLSRNTTWTATRDNSLGLNFAGVNFYDGQGFLVRKDLGVKSATELDGASICVQAGTTTELNMADYFKAHDMQFQQVAFDTSDQTAQGFDSGRCDVLTSDSSQLAALRLQLADPDGVVILPERISKEPLGPVVRQGDDQWFDIVKWSLFAMLNAEELGVTSENVDQMRDNPPNPDVARLLGKDGNFGEQMGISNDWAYNIVKMVGNYGEVFERTVGMDSPMELERGINALWNEGGIQYAPPVR</sequence>
<evidence type="ECO:0000256" key="2">
    <source>
        <dbReference type="ARBA" id="ARBA00022448"/>
    </source>
</evidence>
<keyword evidence="3 5" id="KW-0732">Signal</keyword>
<dbReference type="SMART" id="SM00062">
    <property type="entry name" value="PBPb"/>
    <property type="match status" value="1"/>
</dbReference>
<dbReference type="PROSITE" id="PS01039">
    <property type="entry name" value="SBP_BACTERIAL_3"/>
    <property type="match status" value="1"/>
</dbReference>
<dbReference type="SUPFAM" id="SSF53850">
    <property type="entry name" value="Periplasmic binding protein-like II"/>
    <property type="match status" value="1"/>
</dbReference>
<name>A0A1Q8SW93_9GAMM</name>
<dbReference type="STRING" id="404433.BTW07_01850"/>
<dbReference type="CDD" id="cd13692">
    <property type="entry name" value="PBP2_BztA"/>
    <property type="match status" value="1"/>
</dbReference>
<dbReference type="EMBL" id="MSDO01000002">
    <property type="protein sequence ID" value="OLO05715.1"/>
    <property type="molecule type" value="Genomic_DNA"/>
</dbReference>
<comment type="similarity">
    <text evidence="1 4">Belongs to the bacterial solute-binding protein 3 family.</text>
</comment>
<comment type="caution">
    <text evidence="7">The sequence shown here is derived from an EMBL/GenBank/DDBJ whole genome shotgun (WGS) entry which is preliminary data.</text>
</comment>
<dbReference type="OrthoDB" id="9777941at2"/>
<evidence type="ECO:0000256" key="4">
    <source>
        <dbReference type="RuleBase" id="RU003744"/>
    </source>
</evidence>
<feature type="signal peptide" evidence="5">
    <location>
        <begin position="1"/>
        <end position="26"/>
    </location>
</feature>
<dbReference type="InterPro" id="IPR001638">
    <property type="entry name" value="Solute-binding_3/MltF_N"/>
</dbReference>
<dbReference type="Pfam" id="PF00497">
    <property type="entry name" value="SBP_bac_3"/>
    <property type="match status" value="1"/>
</dbReference>
<accession>A0A1Q8SW93</accession>
<evidence type="ECO:0000256" key="1">
    <source>
        <dbReference type="ARBA" id="ARBA00010333"/>
    </source>
</evidence>
<evidence type="ECO:0000259" key="6">
    <source>
        <dbReference type="SMART" id="SM00062"/>
    </source>
</evidence>
<feature type="domain" description="Solute-binding protein family 3/N-terminal" evidence="6">
    <location>
        <begin position="37"/>
        <end position="266"/>
    </location>
</feature>
<evidence type="ECO:0000256" key="5">
    <source>
        <dbReference type="SAM" id="SignalP"/>
    </source>
</evidence>
<proteinExistence type="inferred from homology"/>
<dbReference type="GO" id="GO:0006865">
    <property type="term" value="P:amino acid transport"/>
    <property type="evidence" value="ECO:0007669"/>
    <property type="project" value="TreeGrafter"/>
</dbReference>